<comment type="catalytic activity">
    <reaction evidence="4">
        <text>a uridine in RNA = a pseudouridine in RNA</text>
        <dbReference type="Rhea" id="RHEA:48348"/>
        <dbReference type="Rhea" id="RHEA-COMP:12068"/>
        <dbReference type="Rhea" id="RHEA-COMP:12069"/>
        <dbReference type="ChEBI" id="CHEBI:65314"/>
        <dbReference type="ChEBI" id="CHEBI:65315"/>
    </reaction>
</comment>
<keyword evidence="3" id="KW-0694">RNA-binding</keyword>
<dbReference type="Gene3D" id="3.30.2350.10">
    <property type="entry name" value="Pseudouridine synthase"/>
    <property type="match status" value="1"/>
</dbReference>
<feature type="domain" description="RNA-binding S4" evidence="6">
    <location>
        <begin position="15"/>
        <end position="75"/>
    </location>
</feature>
<dbReference type="SUPFAM" id="SSF55174">
    <property type="entry name" value="Alpha-L RNA-binding motif"/>
    <property type="match status" value="1"/>
</dbReference>
<dbReference type="NCBIfam" id="TIGR00005">
    <property type="entry name" value="rluA_subfam"/>
    <property type="match status" value="1"/>
</dbReference>
<comment type="function">
    <text evidence="4">Responsible for synthesis of pseudouridine from uracil.</text>
</comment>
<feature type="compositionally biased region" description="Basic and acidic residues" evidence="5">
    <location>
        <begin position="84"/>
        <end position="103"/>
    </location>
</feature>
<name>A0ABV6YZ67_UNCC1</name>
<evidence type="ECO:0000313" key="7">
    <source>
        <dbReference type="EMBL" id="MFC1851482.1"/>
    </source>
</evidence>
<keyword evidence="2 4" id="KW-0413">Isomerase</keyword>
<comment type="caution">
    <text evidence="7">The sequence shown here is derived from an EMBL/GenBank/DDBJ whole genome shotgun (WGS) entry which is preliminary data.</text>
</comment>
<evidence type="ECO:0000256" key="1">
    <source>
        <dbReference type="ARBA" id="ARBA00010876"/>
    </source>
</evidence>
<organism evidence="7 8">
    <name type="scientific">candidate division CSSED10-310 bacterium</name>
    <dbReference type="NCBI Taxonomy" id="2855610"/>
    <lineage>
        <taxon>Bacteria</taxon>
        <taxon>Bacteria division CSSED10-310</taxon>
    </lineage>
</organism>
<dbReference type="Pfam" id="PF00849">
    <property type="entry name" value="PseudoU_synth_2"/>
    <property type="match status" value="1"/>
</dbReference>
<evidence type="ECO:0000313" key="8">
    <source>
        <dbReference type="Proteomes" id="UP001594351"/>
    </source>
</evidence>
<dbReference type="InterPro" id="IPR006145">
    <property type="entry name" value="PsdUridine_synth_RsuA/RluA"/>
</dbReference>
<dbReference type="EC" id="5.4.99.-" evidence="4"/>
<dbReference type="InterPro" id="IPR036986">
    <property type="entry name" value="S4_RNA-bd_sf"/>
</dbReference>
<dbReference type="Pfam" id="PF01479">
    <property type="entry name" value="S4"/>
    <property type="match status" value="1"/>
</dbReference>
<gene>
    <name evidence="7" type="ORF">ACFL27_14900</name>
</gene>
<protein>
    <recommendedName>
        <fullName evidence="4">Pseudouridine synthase</fullName>
        <ecNumber evidence="4">5.4.99.-</ecNumber>
    </recommendedName>
</protein>
<dbReference type="EMBL" id="JBHPBY010000193">
    <property type="protein sequence ID" value="MFC1851482.1"/>
    <property type="molecule type" value="Genomic_DNA"/>
</dbReference>
<evidence type="ECO:0000259" key="6">
    <source>
        <dbReference type="SMART" id="SM00363"/>
    </source>
</evidence>
<evidence type="ECO:0000256" key="4">
    <source>
        <dbReference type="RuleBase" id="RU362028"/>
    </source>
</evidence>
<dbReference type="InterPro" id="IPR002942">
    <property type="entry name" value="S4_RNA-bd"/>
</dbReference>
<accession>A0ABV6YZ67</accession>
<dbReference type="SUPFAM" id="SSF55120">
    <property type="entry name" value="Pseudouridine synthase"/>
    <property type="match status" value="1"/>
</dbReference>
<dbReference type="CDD" id="cd02869">
    <property type="entry name" value="PseudoU_synth_RluA_like"/>
    <property type="match status" value="1"/>
</dbReference>
<feature type="region of interest" description="Disordered" evidence="5">
    <location>
        <begin position="72"/>
        <end position="106"/>
    </location>
</feature>
<reference evidence="7 8" key="1">
    <citation type="submission" date="2024-09" db="EMBL/GenBank/DDBJ databases">
        <title>Laminarin stimulates single cell rates of sulfate reduction while oxygen inhibits transcriptomic activity in coastal marine sediment.</title>
        <authorList>
            <person name="Lindsay M."/>
            <person name="Orcutt B."/>
            <person name="Emerson D."/>
            <person name="Stepanauskas R."/>
            <person name="D'Angelo T."/>
        </authorList>
    </citation>
    <scope>NUCLEOTIDE SEQUENCE [LARGE SCALE GENOMIC DNA]</scope>
    <source>
        <strain evidence="7">SAG AM-311-K15</strain>
    </source>
</reference>
<comment type="similarity">
    <text evidence="1 4">Belongs to the pseudouridine synthase RluA family.</text>
</comment>
<evidence type="ECO:0000256" key="3">
    <source>
        <dbReference type="PROSITE-ProRule" id="PRU00182"/>
    </source>
</evidence>
<dbReference type="SMART" id="SM00363">
    <property type="entry name" value="S4"/>
    <property type="match status" value="1"/>
</dbReference>
<dbReference type="PROSITE" id="PS50889">
    <property type="entry name" value="S4"/>
    <property type="match status" value="1"/>
</dbReference>
<dbReference type="CDD" id="cd00165">
    <property type="entry name" value="S4"/>
    <property type="match status" value="1"/>
</dbReference>
<sequence>MKKHIITATADDKGLRIDQFLSQKVEDLSRNQARKALQRGGVYLGRRRIKICSYRIRGHEQLTIYVAPPGSSPVKTAPDSQAQTKKEVIPENKSEPSVKEVIPKKKSGPGFEEKDIVFLDMHIVAINKPVGVPAQETRSSSEGTAKDLLAQYLQDRGEKNLNVSLIHRLDQNASGLMMFSRTKQANISLTNQFKNHTIIKSYLAIVCGELAEETGEVRTPLPEPANDKKKRGHEKPDKTAQSSFEVLERFPDYLWLKIEPRTGKTHQIRIQYSQKGLPLLGDTKYGGEELPSFFENHPYNQVEINKNRFLLHSYSLTFQHPKSDMTMELAAPIPNDMKEILNLLRQS</sequence>
<dbReference type="InterPro" id="IPR050188">
    <property type="entry name" value="RluA_PseudoU_synthase"/>
</dbReference>
<feature type="region of interest" description="Disordered" evidence="5">
    <location>
        <begin position="215"/>
        <end position="242"/>
    </location>
</feature>
<dbReference type="Gene3D" id="3.10.290.10">
    <property type="entry name" value="RNA-binding S4 domain"/>
    <property type="match status" value="1"/>
</dbReference>
<dbReference type="PANTHER" id="PTHR21600">
    <property type="entry name" value="MITOCHONDRIAL RNA PSEUDOURIDINE SYNTHASE"/>
    <property type="match status" value="1"/>
</dbReference>
<dbReference type="Proteomes" id="UP001594351">
    <property type="component" value="Unassembled WGS sequence"/>
</dbReference>
<proteinExistence type="inferred from homology"/>
<dbReference type="InterPro" id="IPR020103">
    <property type="entry name" value="PsdUridine_synth_cat_dom_sf"/>
</dbReference>
<evidence type="ECO:0000256" key="2">
    <source>
        <dbReference type="ARBA" id="ARBA00023235"/>
    </source>
</evidence>
<evidence type="ECO:0000256" key="5">
    <source>
        <dbReference type="SAM" id="MobiDB-lite"/>
    </source>
</evidence>
<dbReference type="PANTHER" id="PTHR21600:SF44">
    <property type="entry name" value="RIBOSOMAL LARGE SUBUNIT PSEUDOURIDINE SYNTHASE D"/>
    <property type="match status" value="1"/>
</dbReference>
<keyword evidence="8" id="KW-1185">Reference proteome</keyword>
<dbReference type="InterPro" id="IPR006225">
    <property type="entry name" value="PsdUridine_synth_RluC/D"/>
</dbReference>